<evidence type="ECO:0000313" key="4">
    <source>
        <dbReference type="EMBL" id="EJK61388.1"/>
    </source>
</evidence>
<reference evidence="4 5" key="1">
    <citation type="journal article" date="2012" name="Genome Biol.">
        <title>Genome and low-iron response of an oceanic diatom adapted to chronic iron limitation.</title>
        <authorList>
            <person name="Lommer M."/>
            <person name="Specht M."/>
            <person name="Roy A.S."/>
            <person name="Kraemer L."/>
            <person name="Andreson R."/>
            <person name="Gutowska M.A."/>
            <person name="Wolf J."/>
            <person name="Bergner S.V."/>
            <person name="Schilhabel M.B."/>
            <person name="Klostermeier U.C."/>
            <person name="Beiko R.G."/>
            <person name="Rosenstiel P."/>
            <person name="Hippler M."/>
            <person name="Laroche J."/>
        </authorList>
    </citation>
    <scope>NUCLEOTIDE SEQUENCE [LARGE SCALE GENOMIC DNA]</scope>
    <source>
        <strain evidence="4 5">CCMP1005</strain>
    </source>
</reference>
<feature type="region of interest" description="Disordered" evidence="2">
    <location>
        <begin position="287"/>
        <end position="427"/>
    </location>
</feature>
<comment type="caution">
    <text evidence="4">The sequence shown here is derived from an EMBL/GenBank/DDBJ whole genome shotgun (WGS) entry which is preliminary data.</text>
</comment>
<gene>
    <name evidence="4" type="ORF">THAOC_18141</name>
</gene>
<sequence length="427" mass="47665">MMNTAAYSWKSSQDFQQRLGGEIVGNITRGCVIERLGMMRNQEKMAYNYRTADKQPPAFPRQTALAVDETMPQLNSTWREKICHWSFNVIDHFDLSREVVAVSMSLFDRFLATRSNRCNGSTALLASLTTLHIAIKVHEVRKIKLSTLANLSRGQFGPKHIEDMEWAILNALNWHVHPPTSMSFLSHLLLLLPPQVSDSSKEELYALSRYITELSVCDSSFVDIDPSAVAYAAILNSLEDRRYRRMISISLRDQFLRSIATHVGLRPDDDHVILARPKLKRLLTSSLGQENLPTTHENSNVMQTNQSAQQSQQSAQMQHNPSTPQNITTVASVTSSVQGMQIQDTSKADDASMSSKQSRRSRSSSYDSITGQRRSRVPMPGGRRVAPSPSRTVMSTSPCSISSRSARSVFSRHSRSPLTSLLVGAQG</sequence>
<evidence type="ECO:0000256" key="2">
    <source>
        <dbReference type="SAM" id="MobiDB-lite"/>
    </source>
</evidence>
<dbReference type="Pfam" id="PF00134">
    <property type="entry name" value="Cyclin_N"/>
    <property type="match status" value="1"/>
</dbReference>
<dbReference type="Pfam" id="PF02984">
    <property type="entry name" value="Cyclin_C"/>
    <property type="match status" value="1"/>
</dbReference>
<feature type="compositionally biased region" description="Polar residues" evidence="2">
    <location>
        <begin position="319"/>
        <end position="345"/>
    </location>
</feature>
<proteinExistence type="predicted"/>
<dbReference type="InterPro" id="IPR006671">
    <property type="entry name" value="Cyclin_N"/>
</dbReference>
<dbReference type="SMART" id="SM01332">
    <property type="entry name" value="Cyclin_C"/>
    <property type="match status" value="1"/>
</dbReference>
<dbReference type="FunFam" id="1.10.472.10:FF:000485">
    <property type="entry name" value="Lipoate protein ligase"/>
    <property type="match status" value="1"/>
</dbReference>
<feature type="compositionally biased region" description="Low complexity" evidence="2">
    <location>
        <begin position="306"/>
        <end position="318"/>
    </location>
</feature>
<dbReference type="InterPro" id="IPR036915">
    <property type="entry name" value="Cyclin-like_sf"/>
</dbReference>
<evidence type="ECO:0000259" key="3">
    <source>
        <dbReference type="SMART" id="SM01332"/>
    </source>
</evidence>
<dbReference type="PANTHER" id="PTHR10177">
    <property type="entry name" value="CYCLINS"/>
    <property type="match status" value="1"/>
</dbReference>
<dbReference type="Gene3D" id="1.10.472.10">
    <property type="entry name" value="Cyclin-like"/>
    <property type="match status" value="2"/>
</dbReference>
<protein>
    <recommendedName>
        <fullName evidence="3">Cyclin C-terminal domain-containing protein</fullName>
    </recommendedName>
</protein>
<evidence type="ECO:0000313" key="5">
    <source>
        <dbReference type="Proteomes" id="UP000266841"/>
    </source>
</evidence>
<accession>K0S5K0</accession>
<dbReference type="OMA" id="HIAIKVH"/>
<dbReference type="InterPro" id="IPR004367">
    <property type="entry name" value="Cyclin_C-dom"/>
</dbReference>
<dbReference type="OrthoDB" id="5590282at2759"/>
<keyword evidence="1" id="KW-0195">Cyclin</keyword>
<feature type="compositionally biased region" description="Low complexity" evidence="2">
    <location>
        <begin position="395"/>
        <end position="409"/>
    </location>
</feature>
<dbReference type="SUPFAM" id="SSF47954">
    <property type="entry name" value="Cyclin-like"/>
    <property type="match status" value="2"/>
</dbReference>
<dbReference type="eggNOG" id="KOG0656">
    <property type="taxonomic scope" value="Eukaryota"/>
</dbReference>
<dbReference type="Proteomes" id="UP000266841">
    <property type="component" value="Unassembled WGS sequence"/>
</dbReference>
<feature type="compositionally biased region" description="Polar residues" evidence="2">
    <location>
        <begin position="287"/>
        <end position="305"/>
    </location>
</feature>
<dbReference type="FunFam" id="1.10.472.10:FF:000093">
    <property type="entry name" value="Predicted protein"/>
    <property type="match status" value="1"/>
</dbReference>
<dbReference type="EMBL" id="AGNL01020073">
    <property type="protein sequence ID" value="EJK61388.1"/>
    <property type="molecule type" value="Genomic_DNA"/>
</dbReference>
<name>K0S5K0_THAOC</name>
<keyword evidence="5" id="KW-1185">Reference proteome</keyword>
<feature type="domain" description="Cyclin C-terminal" evidence="3">
    <location>
        <begin position="179"/>
        <end position="321"/>
    </location>
</feature>
<organism evidence="4 5">
    <name type="scientific">Thalassiosira oceanica</name>
    <name type="common">Marine diatom</name>
    <dbReference type="NCBI Taxonomy" id="159749"/>
    <lineage>
        <taxon>Eukaryota</taxon>
        <taxon>Sar</taxon>
        <taxon>Stramenopiles</taxon>
        <taxon>Ochrophyta</taxon>
        <taxon>Bacillariophyta</taxon>
        <taxon>Coscinodiscophyceae</taxon>
        <taxon>Thalassiosirophycidae</taxon>
        <taxon>Thalassiosirales</taxon>
        <taxon>Thalassiosiraceae</taxon>
        <taxon>Thalassiosira</taxon>
    </lineage>
</organism>
<dbReference type="AlphaFoldDB" id="K0S5K0"/>
<dbReference type="InterPro" id="IPR039361">
    <property type="entry name" value="Cyclin"/>
</dbReference>
<evidence type="ECO:0000256" key="1">
    <source>
        <dbReference type="ARBA" id="ARBA00023127"/>
    </source>
</evidence>